<accession>A0A0G4K1E1</accession>
<keyword evidence="2" id="KW-1185">Reference proteome</keyword>
<sequence length="48" mass="5629">MLSVLLQKAESANSYRHTDYFSKKIIPLIKIKGILHLFIKKRSEQEIV</sequence>
<evidence type="ECO:0000313" key="2">
    <source>
        <dbReference type="Proteomes" id="UP000044377"/>
    </source>
</evidence>
<name>A0A0G4K1E1_9GAMM</name>
<gene>
    <name evidence="1" type="ORF">BN1221_04241c</name>
</gene>
<dbReference type="EMBL" id="CGIG01000001">
    <property type="protein sequence ID" value="CPR20298.1"/>
    <property type="molecule type" value="Genomic_DNA"/>
</dbReference>
<reference evidence="2" key="1">
    <citation type="submission" date="2015-01" db="EMBL/GenBank/DDBJ databases">
        <authorList>
            <person name="Paterson Steve"/>
        </authorList>
    </citation>
    <scope>NUCLEOTIDE SEQUENCE [LARGE SCALE GENOMIC DNA]</scope>
    <source>
        <strain evidence="2">OBR1</strain>
    </source>
</reference>
<protein>
    <submittedName>
        <fullName evidence="1">Uncharacterized protein</fullName>
    </submittedName>
</protein>
<dbReference type="AlphaFoldDB" id="A0A0G4K1E1"/>
<evidence type="ECO:0000313" key="1">
    <source>
        <dbReference type="EMBL" id="CPR20298.1"/>
    </source>
</evidence>
<proteinExistence type="predicted"/>
<organism evidence="1 2">
    <name type="scientific">Brenneria goodwinii</name>
    <dbReference type="NCBI Taxonomy" id="1109412"/>
    <lineage>
        <taxon>Bacteria</taxon>
        <taxon>Pseudomonadati</taxon>
        <taxon>Pseudomonadota</taxon>
        <taxon>Gammaproteobacteria</taxon>
        <taxon>Enterobacterales</taxon>
        <taxon>Pectobacteriaceae</taxon>
        <taxon>Brenneria</taxon>
    </lineage>
</organism>
<dbReference type="Proteomes" id="UP000044377">
    <property type="component" value="Unassembled WGS sequence"/>
</dbReference>